<dbReference type="InterPro" id="IPR013087">
    <property type="entry name" value="Znf_C2H2_type"/>
</dbReference>
<feature type="compositionally biased region" description="Polar residues" evidence="2">
    <location>
        <begin position="792"/>
        <end position="804"/>
    </location>
</feature>
<evidence type="ECO:0000313" key="6">
    <source>
        <dbReference type="RefSeq" id="XP_012938728.1"/>
    </source>
</evidence>
<dbReference type="PANTHER" id="PTHR21020:SF0">
    <property type="entry name" value="ZINC FINGER PROTEIN 800"/>
    <property type="match status" value="1"/>
</dbReference>
<feature type="compositionally biased region" description="Polar residues" evidence="2">
    <location>
        <begin position="1030"/>
        <end position="1043"/>
    </location>
</feature>
<feature type="compositionally biased region" description="Basic and acidic residues" evidence="2">
    <location>
        <begin position="591"/>
        <end position="600"/>
    </location>
</feature>
<evidence type="ECO:0000256" key="2">
    <source>
        <dbReference type="SAM" id="MobiDB-lite"/>
    </source>
</evidence>
<dbReference type="SMART" id="SM00355">
    <property type="entry name" value="ZnF_C2H2"/>
    <property type="match status" value="7"/>
</dbReference>
<feature type="region of interest" description="Disordered" evidence="2">
    <location>
        <begin position="574"/>
        <end position="698"/>
    </location>
</feature>
<dbReference type="Pfam" id="PF00096">
    <property type="entry name" value="zf-C2H2"/>
    <property type="match status" value="1"/>
</dbReference>
<feature type="region of interest" description="Disordered" evidence="2">
    <location>
        <begin position="1"/>
        <end position="20"/>
    </location>
</feature>
<feature type="region of interest" description="Disordered" evidence="2">
    <location>
        <begin position="266"/>
        <end position="428"/>
    </location>
</feature>
<organism evidence="4 6">
    <name type="scientific">Aplysia californica</name>
    <name type="common">California sea hare</name>
    <dbReference type="NCBI Taxonomy" id="6500"/>
    <lineage>
        <taxon>Eukaryota</taxon>
        <taxon>Metazoa</taxon>
        <taxon>Spiralia</taxon>
        <taxon>Lophotrochozoa</taxon>
        <taxon>Mollusca</taxon>
        <taxon>Gastropoda</taxon>
        <taxon>Heterobranchia</taxon>
        <taxon>Euthyneura</taxon>
        <taxon>Tectipleura</taxon>
        <taxon>Aplysiida</taxon>
        <taxon>Aplysioidea</taxon>
        <taxon>Aplysiidae</taxon>
        <taxon>Aplysia</taxon>
    </lineage>
</organism>
<keyword evidence="1" id="KW-0863">Zinc-finger</keyword>
<feature type="compositionally biased region" description="Basic and acidic residues" evidence="2">
    <location>
        <begin position="1049"/>
        <end position="1059"/>
    </location>
</feature>
<feature type="compositionally biased region" description="Low complexity" evidence="2">
    <location>
        <begin position="1933"/>
        <end position="1946"/>
    </location>
</feature>
<feature type="region of interest" description="Disordered" evidence="2">
    <location>
        <begin position="1776"/>
        <end position="1806"/>
    </location>
</feature>
<keyword evidence="4" id="KW-1185">Reference proteome</keyword>
<proteinExistence type="predicted"/>
<dbReference type="SUPFAM" id="SSF57667">
    <property type="entry name" value="beta-beta-alpha zinc fingers"/>
    <property type="match status" value="1"/>
</dbReference>
<feature type="region of interest" description="Disordered" evidence="2">
    <location>
        <begin position="719"/>
        <end position="1171"/>
    </location>
</feature>
<evidence type="ECO:0000259" key="3">
    <source>
        <dbReference type="PROSITE" id="PS50157"/>
    </source>
</evidence>
<feature type="compositionally biased region" description="Basic and acidic residues" evidence="2">
    <location>
        <begin position="730"/>
        <end position="746"/>
    </location>
</feature>
<feature type="domain" description="C2H2-type" evidence="3">
    <location>
        <begin position="460"/>
        <end position="488"/>
    </location>
</feature>
<feature type="compositionally biased region" description="Polar residues" evidence="2">
    <location>
        <begin position="419"/>
        <end position="428"/>
    </location>
</feature>
<evidence type="ECO:0000313" key="5">
    <source>
        <dbReference type="RefSeq" id="XP_005099749.1"/>
    </source>
</evidence>
<keyword evidence="1" id="KW-0479">Metal-binding</keyword>
<feature type="compositionally biased region" description="Low complexity" evidence="2">
    <location>
        <begin position="1797"/>
        <end position="1806"/>
    </location>
</feature>
<feature type="compositionally biased region" description="Basic and acidic residues" evidence="2">
    <location>
        <begin position="1483"/>
        <end position="1504"/>
    </location>
</feature>
<dbReference type="Proteomes" id="UP000694888">
    <property type="component" value="Unplaced"/>
</dbReference>
<feature type="region of interest" description="Disordered" evidence="2">
    <location>
        <begin position="541"/>
        <end position="561"/>
    </location>
</feature>
<feature type="compositionally biased region" description="Basic and acidic residues" evidence="2">
    <location>
        <begin position="1118"/>
        <end position="1137"/>
    </location>
</feature>
<feature type="compositionally biased region" description="Polar residues" evidence="2">
    <location>
        <begin position="1432"/>
        <end position="1456"/>
    </location>
</feature>
<feature type="compositionally biased region" description="Polar residues" evidence="2">
    <location>
        <begin position="987"/>
        <end position="997"/>
    </location>
</feature>
<dbReference type="RefSeq" id="XP_012938728.1">
    <property type="nucleotide sequence ID" value="XM_013083274.2"/>
</dbReference>
<feature type="compositionally biased region" description="Polar residues" evidence="2">
    <location>
        <begin position="230"/>
        <end position="242"/>
    </location>
</feature>
<feature type="compositionally biased region" description="Basic and acidic residues" evidence="2">
    <location>
        <begin position="938"/>
        <end position="953"/>
    </location>
</feature>
<dbReference type="PROSITE" id="PS50157">
    <property type="entry name" value="ZINC_FINGER_C2H2_2"/>
    <property type="match status" value="2"/>
</dbReference>
<dbReference type="GeneID" id="101853940"/>
<feature type="compositionally biased region" description="Polar residues" evidence="2">
    <location>
        <begin position="964"/>
        <end position="977"/>
    </location>
</feature>
<dbReference type="InterPro" id="IPR036236">
    <property type="entry name" value="Znf_C2H2_sf"/>
</dbReference>
<sequence length="1974" mass="214380">MSSKRQNSSPQEDLSQVRQPIQISGKPVEQVLNSVHYGSPELRCLLMDECDLIFECKVCRALFRDLPNFISHKRSYCTESCLESMHMAICRLPEEKVVVVQPQAPEETEAQEGDASLRDAGLVRRTRPSRPSLEETVQRIQSGELGRSEAYRVYTEAAEKLQRQKESMKVATVRTTAIPTNKNAVFIDVNVTPVNIHERQNKASASGKGEGDSKTASGQKVATRKAGERASNSKPHSSQATRKSIREQKHSSELQKLLMQQLKDIQKEKSKTSMNADSSQHRGKEKLTTEAQGKLKEKTLTTQNKVKEKVKSESQEKVKERVSCEAPRKVKERVSCEAPRKVKERVSCEAPRKVKEKDVSEGEQKLKEKVTPGSSIRKSVNSEGGHLKVAGQSPGSALPQTTQRSKGSRGTRARADLKTVSSRRSNTPSLTVAQKRNAVFTTKAISIAKSRTRNANKKSLICSKCNSAFSSRKSLSFHMKVNHSDKKTFYPCPYCPSVFYYFFGVTRHLFRNHSKSTAEIDRMREKLRAKAYSKTVPPVPQIQKSLMQESKGVRKSSRGVALVHTIKPARTTANSDALSFKGDKQLPSLSRKSDRQEGKMSPKPATSSGKSEVKSGAVKPSLDSSSQKQETASESRAERLKSRTVKKVEESEPKTCPLEVSVEPGTGGTSTPVPSPTPSASANDDHQEGPSRTCPNCERSFGRKISYENHVKACKGKDSAVPHLAGAVQAKDDQSSVGKERERDVSLSRGQRQAGGQSASSSPSVETRTRKVEQISPGRSKTLESKLIANGSRATPSRGRPSSTDRWRHRRPDGSPASFLRRAQSNSADRSRNVRRRGLSGREKRDSSVESTQSNVEGRARRDRQSVLSRFASSADKNRTTSSVLVRGNRRSGGQPSDGISPRPVRDGRKLTSRGLAALAKNDEPSKHPTLLVNETSCKQEGEQHFSKAEESRSGVAARAGGVPSTSELSSLSQNPPGESCGKSHEQTASPNKQNSHVELPSVKREVVKTSSRGAPTQQSRVVKSEEDSNTLTKSTRHFNNPPLTAKQESPDKDEKTQEPKQLSVIPALADRPKRKRKVPSKNRDAEEMLSKIHNTQRGRKNMADEFSPSSGPSAKRIKLEKAVGKSCSGEKVKSEIVGDTSKTMDVSDEESVTKGESVSGSPNSREKKLKRYSDTRVNKLVDEANLTCLDCGEVFSQIFSLRRHIIGHHLKSKEVNDEGCTARDESVEDSAEEEEDVDVGKGKGRNISNRIYVVGKSNSRGKTLKCYDHVQVNKLVDEDNMRCLACGEACSQRFNLRRHIIRRHLKWCRYKCKFCPFKCFDRSECTTHIVRCHRSISRGKETKALTRFIIDLAKQGSEVRSLKKNQTLQRKQKAQSSAENIYARPNVRKVPRLSQRAVVKDANVPECSRRNQDDDDSSASPSLSPEAAPTGKSSISQGTDSRNRVVQSDVVSRNSPAVRAAVVGEKGPAVSASKSPLSSNRQMKESKAEVKAVTEWEQRKPEVKATGTAVRESRLKGGGGGASKPTSASGDSSQSPSKESTTSIPTKDLSGKPVRKNLPFNISTRNSPRMFDTRPYIDTVDNDDDLISGSQTEVGEVSLSSTHRQPKDACGKEEEEDSDMSSHLSEEESVPLADTPSSTEDAVERNIFDTMREEVSKVDGKDAQTRQSTRTVEKNQNCFEMDVESVGVPECEVAAVGVDGGYTVQVQAPQEEPSCVLALSQSKKEPVQFVASVVKVNKFADQAGSVGSTGNICEVLSVIKPPTFLNSSTVTSTAAIGSSKATVSTTGAQTGGAAQGGSSSSPKVVSPTLSVKPAAIIVPQKPATVLAGKTGSSHIPPPSASTQISAAEEEKTSSRVSNVAPGSSLRLPGTTTTTMTTTKGSKVVVFSRSAEAVEPMVTTRTSSKSLAMLSSSSGASVLKVTPSEGGVSVTLASSEPPAGAPPSNSKSAVALATATSGEGTATPKTFVIQQHYI</sequence>
<feature type="compositionally biased region" description="Low complexity" evidence="2">
    <location>
        <begin position="1533"/>
        <end position="1544"/>
    </location>
</feature>
<feature type="compositionally biased region" description="Basic and acidic residues" evidence="2">
    <location>
        <begin position="279"/>
        <end position="370"/>
    </location>
</feature>
<feature type="compositionally biased region" description="Low complexity" evidence="2">
    <location>
        <begin position="748"/>
        <end position="762"/>
    </location>
</feature>
<evidence type="ECO:0000313" key="4">
    <source>
        <dbReference type="Proteomes" id="UP000694888"/>
    </source>
</evidence>
<feature type="compositionally biased region" description="Polar residues" evidence="2">
    <location>
        <begin position="372"/>
        <end position="382"/>
    </location>
</feature>
<dbReference type="RefSeq" id="XP_005099749.1">
    <property type="nucleotide sequence ID" value="XM_005099692.3"/>
</dbReference>
<feature type="compositionally biased region" description="Polar residues" evidence="2">
    <location>
        <begin position="393"/>
        <end position="405"/>
    </location>
</feature>
<feature type="region of interest" description="Disordered" evidence="2">
    <location>
        <begin position="1828"/>
        <end position="1876"/>
    </location>
</feature>
<feature type="compositionally biased region" description="Low complexity" evidence="2">
    <location>
        <begin position="660"/>
        <end position="672"/>
    </location>
</feature>
<keyword evidence="1" id="KW-0862">Zinc</keyword>
<reference evidence="5 6" key="1">
    <citation type="submission" date="2025-05" db="UniProtKB">
        <authorList>
            <consortium name="RefSeq"/>
        </authorList>
    </citation>
    <scope>IDENTIFICATION</scope>
</reference>
<dbReference type="PANTHER" id="PTHR21020">
    <property type="entry name" value="ZINC FINGER PROTEIN 800"/>
    <property type="match status" value="1"/>
</dbReference>
<accession>A0ABM1A164</accession>
<feature type="domain" description="C2H2-type" evidence="3">
    <location>
        <begin position="1187"/>
        <end position="1215"/>
    </location>
</feature>
<name>A0ABM1A164_APLCA</name>
<evidence type="ECO:0000256" key="1">
    <source>
        <dbReference type="PROSITE-ProRule" id="PRU00042"/>
    </source>
</evidence>
<feature type="compositionally biased region" description="Polar residues" evidence="2">
    <location>
        <begin position="1473"/>
        <end position="1482"/>
    </location>
</feature>
<feature type="compositionally biased region" description="Polar residues" evidence="2">
    <location>
        <begin position="1365"/>
        <end position="1380"/>
    </location>
</feature>
<feature type="region of interest" description="Disordered" evidence="2">
    <location>
        <begin position="1364"/>
        <end position="1643"/>
    </location>
</feature>
<gene>
    <name evidence="5 6" type="primary">LOC101853940</name>
</gene>
<feature type="region of interest" description="Disordered" evidence="2">
    <location>
        <begin position="1221"/>
        <end position="1241"/>
    </location>
</feature>
<dbReference type="InterPro" id="IPR039149">
    <property type="entry name" value="ZNF800"/>
</dbReference>
<feature type="compositionally biased region" description="Polar residues" evidence="2">
    <location>
        <begin position="1009"/>
        <end position="1022"/>
    </location>
</feature>
<feature type="compositionally biased region" description="Polar residues" evidence="2">
    <location>
        <begin position="1589"/>
        <end position="1604"/>
    </location>
</feature>
<feature type="compositionally biased region" description="Polar residues" evidence="2">
    <location>
        <begin position="1155"/>
        <end position="1164"/>
    </location>
</feature>
<feature type="compositionally biased region" description="Basic and acidic residues" evidence="2">
    <location>
        <begin position="631"/>
        <end position="653"/>
    </location>
</feature>
<dbReference type="PROSITE" id="PS00028">
    <property type="entry name" value="ZINC_FINGER_C2H2_1"/>
    <property type="match status" value="5"/>
</dbReference>
<feature type="compositionally biased region" description="Acidic residues" evidence="2">
    <location>
        <begin position="1227"/>
        <end position="1238"/>
    </location>
</feature>
<protein>
    <submittedName>
        <fullName evidence="5 6">Uncharacterized protein LOC101853940</fullName>
    </submittedName>
</protein>
<feature type="compositionally biased region" description="Low complexity" evidence="2">
    <location>
        <begin position="1419"/>
        <end position="1430"/>
    </location>
</feature>
<dbReference type="Gene3D" id="3.30.160.60">
    <property type="entry name" value="Classic Zinc Finger"/>
    <property type="match status" value="2"/>
</dbReference>
<feature type="region of interest" description="Disordered" evidence="2">
    <location>
        <begin position="199"/>
        <end position="251"/>
    </location>
</feature>
<feature type="compositionally biased region" description="Basic and acidic residues" evidence="2">
    <location>
        <begin position="1082"/>
        <end position="1091"/>
    </location>
</feature>
<feature type="region of interest" description="Disordered" evidence="2">
    <location>
        <begin position="1929"/>
        <end position="1952"/>
    </location>
</feature>